<proteinExistence type="inferred from homology"/>
<comment type="caution">
    <text evidence="7">The sequence shown here is derived from an EMBL/GenBank/DDBJ whole genome shotgun (WGS) entry which is preliminary data.</text>
</comment>
<dbReference type="InterPro" id="IPR012948">
    <property type="entry name" value="AARP2CN"/>
</dbReference>
<evidence type="ECO:0000256" key="1">
    <source>
        <dbReference type="ARBA" id="ARBA00004604"/>
    </source>
</evidence>
<dbReference type="Pfam" id="PF22298">
    <property type="entry name" value="Tsr1_G-like"/>
    <property type="match status" value="1"/>
</dbReference>
<dbReference type="InterPro" id="IPR039761">
    <property type="entry name" value="Bms1/Tsr1"/>
</dbReference>
<dbReference type="SMART" id="SM01362">
    <property type="entry name" value="DUF663"/>
    <property type="match status" value="1"/>
</dbReference>
<dbReference type="InterPro" id="IPR007034">
    <property type="entry name" value="BMS1_TSR1_C"/>
</dbReference>
<feature type="region of interest" description="Disordered" evidence="5">
    <location>
        <begin position="381"/>
        <end position="475"/>
    </location>
</feature>
<feature type="domain" description="Bms1-type G" evidence="6">
    <location>
        <begin position="90"/>
        <end position="257"/>
    </location>
</feature>
<dbReference type="SMART" id="SM00785">
    <property type="entry name" value="AARP2CN"/>
    <property type="match status" value="1"/>
</dbReference>
<dbReference type="Pfam" id="PF08142">
    <property type="entry name" value="AARP2CN"/>
    <property type="match status" value="1"/>
</dbReference>
<feature type="compositionally biased region" description="Polar residues" evidence="5">
    <location>
        <begin position="9"/>
        <end position="20"/>
    </location>
</feature>
<keyword evidence="2" id="KW-0690">Ribosome biogenesis</keyword>
<feature type="compositionally biased region" description="Basic and acidic residues" evidence="5">
    <location>
        <begin position="38"/>
        <end position="48"/>
    </location>
</feature>
<gene>
    <name evidence="7" type="primary">TSR1</name>
    <name evidence="7" type="ORF">HK105_200922</name>
</gene>
<dbReference type="InterPro" id="IPR030387">
    <property type="entry name" value="G_Bms1/Tsr1_dom"/>
</dbReference>
<feature type="compositionally biased region" description="Acidic residues" evidence="5">
    <location>
        <begin position="455"/>
        <end position="475"/>
    </location>
</feature>
<dbReference type="PANTHER" id="PTHR12858">
    <property type="entry name" value="RIBOSOME BIOGENESIS PROTEIN"/>
    <property type="match status" value="1"/>
</dbReference>
<evidence type="ECO:0000259" key="6">
    <source>
        <dbReference type="PROSITE" id="PS51714"/>
    </source>
</evidence>
<feature type="compositionally biased region" description="Acidic residues" evidence="5">
    <location>
        <begin position="419"/>
        <end position="443"/>
    </location>
</feature>
<dbReference type="Proteomes" id="UP001527925">
    <property type="component" value="Unassembled WGS sequence"/>
</dbReference>
<keyword evidence="8" id="KW-1185">Reference proteome</keyword>
<dbReference type="EMBL" id="JADGIZ020000003">
    <property type="protein sequence ID" value="KAL2919279.1"/>
    <property type="molecule type" value="Genomic_DNA"/>
</dbReference>
<protein>
    <submittedName>
        <fullName evidence="7">Ribosome biogenesis protein tsr1</fullName>
    </submittedName>
</protein>
<name>A0ABR4NIK5_9FUNG</name>
<feature type="compositionally biased region" description="Basic residues" evidence="5">
    <location>
        <begin position="21"/>
        <end position="37"/>
    </location>
</feature>
<comment type="similarity">
    <text evidence="4">Belongs to the TRAFAC class translation factor GTPase superfamily. Bms1-like GTPase family. TSR1 subfamily.</text>
</comment>
<organism evidence="7 8">
    <name type="scientific">Polyrhizophydium stewartii</name>
    <dbReference type="NCBI Taxonomy" id="2732419"/>
    <lineage>
        <taxon>Eukaryota</taxon>
        <taxon>Fungi</taxon>
        <taxon>Fungi incertae sedis</taxon>
        <taxon>Chytridiomycota</taxon>
        <taxon>Chytridiomycota incertae sedis</taxon>
        <taxon>Chytridiomycetes</taxon>
        <taxon>Rhizophydiales</taxon>
        <taxon>Rhizophydiales incertae sedis</taxon>
        <taxon>Polyrhizophydium</taxon>
    </lineage>
</organism>
<evidence type="ECO:0000313" key="7">
    <source>
        <dbReference type="EMBL" id="KAL2919279.1"/>
    </source>
</evidence>
<dbReference type="Pfam" id="PF04950">
    <property type="entry name" value="RIBIOP_C"/>
    <property type="match status" value="1"/>
</dbReference>
<accession>A0ABR4NIK5</accession>
<evidence type="ECO:0000256" key="4">
    <source>
        <dbReference type="ARBA" id="ARBA00038288"/>
    </source>
</evidence>
<keyword evidence="3" id="KW-0539">Nucleus</keyword>
<feature type="region of interest" description="Disordered" evidence="5">
    <location>
        <begin position="1"/>
        <end position="70"/>
    </location>
</feature>
<evidence type="ECO:0000256" key="2">
    <source>
        <dbReference type="ARBA" id="ARBA00022517"/>
    </source>
</evidence>
<dbReference type="PANTHER" id="PTHR12858:SF1">
    <property type="entry name" value="PRE-RRNA-PROCESSING PROTEIN TSR1 HOMOLOG"/>
    <property type="match status" value="1"/>
</dbReference>
<feature type="compositionally biased region" description="Basic and acidic residues" evidence="5">
    <location>
        <begin position="58"/>
        <end position="69"/>
    </location>
</feature>
<reference evidence="7 8" key="1">
    <citation type="submission" date="2023-09" db="EMBL/GenBank/DDBJ databases">
        <title>Pangenome analysis of Batrachochytrium dendrobatidis and related Chytrids.</title>
        <authorList>
            <person name="Yacoub M.N."/>
            <person name="Stajich J.E."/>
            <person name="James T.Y."/>
        </authorList>
    </citation>
    <scope>NUCLEOTIDE SEQUENCE [LARGE SCALE GENOMIC DNA]</scope>
    <source>
        <strain evidence="7 8">JEL0888</strain>
    </source>
</reference>
<evidence type="ECO:0000313" key="8">
    <source>
        <dbReference type="Proteomes" id="UP001527925"/>
    </source>
</evidence>
<feature type="compositionally biased region" description="Basic and acidic residues" evidence="5">
    <location>
        <begin position="444"/>
        <end position="454"/>
    </location>
</feature>
<comment type="subcellular location">
    <subcellularLocation>
        <location evidence="1">Nucleus</location>
        <location evidence="1">Nucleolus</location>
    </subcellularLocation>
</comment>
<dbReference type="PROSITE" id="PS51714">
    <property type="entry name" value="G_BMS1"/>
    <property type="match status" value="1"/>
</dbReference>
<evidence type="ECO:0000256" key="3">
    <source>
        <dbReference type="ARBA" id="ARBA00023242"/>
    </source>
</evidence>
<sequence length="842" mass="95662">MAGGDQPFSHRSSLKQSNKPFKSRHATKGALKAKNKGTSREGKAEHAKSVKSRSIASHKADRRNAARIEQRKKRLDAQSNARLFQGLHATPKIVAVVPLCPDVSAHATTRALFASIEHEYTESNGTALMTQVPRRELPFSVERFKQRIQFVPTGRHLLQILEAVRVADMVLFVLSANEQVDKFGEATMSAIKSQGVPTVVTAVQHLETNPAKKHGAIRESLHYYMHHHFAVEQRVFSTHDTNECVAVLRHITSQRPKNIVWRDRHPYLLVDRLAFSPNADGEGTLGTLSVTGFVRGNKLDVNRLVHIPNYGDFQMSQILAEPVKRRANDMADEPQVLGVADPELQEPLVAQNEPDPMEGEQTWPTEEELAEADERVRRLRQQGDDGMDADSPSLFAGKDGKKRRVPKGTSSYQAAWILDNDDADEEDEGEDDDDDEEMDEDDETTKMHDFKHQDEDVEDSQDDGDDKEEEEYDVVDLEDRNMKFDALDADEEREQLEEYLRRQKESRDDLEFPDEVDTPQHIPARERFQRYRGLKSFRNSAWDPYENLPVDYSRIFQFQNFRRTRKRVMDSVEDGPGVAAGTYVTVHIKDVPREAFDNHDPSRMMAIFGLLPHEHKMSTVNITMRRTAEYTDPIKSKDAVVLMCGFRRYVVRPVYSTYTRGGPNNVHKFERFLQHGPPSVATMYAPIQFGPAPVLVFKHDAAGEHTWTPENTLPLIATGNLMDLDPLRIIAKRIILTGHPFKVHKRGAVIRYMFFNPEDVMYFKPVQLVTKLGRTGHIKESLGTHGYMKCLFDAGIKAHDTVCMHLYKRVFPKWNTAPFADFSAVPPPLDVAAPGDDDAMVE</sequence>
<evidence type="ECO:0000256" key="5">
    <source>
        <dbReference type="SAM" id="MobiDB-lite"/>
    </source>
</evidence>